<dbReference type="Pfam" id="PF13641">
    <property type="entry name" value="Glyco_tranf_2_3"/>
    <property type="match status" value="1"/>
</dbReference>
<protein>
    <submittedName>
        <fullName evidence="8">Glycosyltransferase</fullName>
        <ecNumber evidence="8">2.4.-.-</ecNumber>
    </submittedName>
</protein>
<evidence type="ECO:0000256" key="5">
    <source>
        <dbReference type="SAM" id="MobiDB-lite"/>
    </source>
</evidence>
<keyword evidence="2 8" id="KW-0328">Glycosyltransferase</keyword>
<dbReference type="InterPro" id="IPR050321">
    <property type="entry name" value="Glycosyltr_2/OpgH_subfam"/>
</dbReference>
<feature type="transmembrane region" description="Helical" evidence="6">
    <location>
        <begin position="529"/>
        <end position="550"/>
    </location>
</feature>
<dbReference type="GO" id="GO:0016757">
    <property type="term" value="F:glycosyltransferase activity"/>
    <property type="evidence" value="ECO:0007669"/>
    <property type="project" value="UniProtKB-KW"/>
</dbReference>
<accession>A0ABS6T0E4</accession>
<evidence type="ECO:0000256" key="3">
    <source>
        <dbReference type="ARBA" id="ARBA00022679"/>
    </source>
</evidence>
<dbReference type="Proteomes" id="UP000756530">
    <property type="component" value="Unassembled WGS sequence"/>
</dbReference>
<keyword evidence="9" id="KW-1185">Reference proteome</keyword>
<comment type="caution">
    <text evidence="8">The sequence shown here is derived from an EMBL/GenBank/DDBJ whole genome shotgun (WGS) entry which is preliminary data.</text>
</comment>
<feature type="transmembrane region" description="Helical" evidence="6">
    <location>
        <begin position="570"/>
        <end position="594"/>
    </location>
</feature>
<dbReference type="EC" id="2.4.-.-" evidence="8"/>
<evidence type="ECO:0000256" key="2">
    <source>
        <dbReference type="ARBA" id="ARBA00022676"/>
    </source>
</evidence>
<keyword evidence="6" id="KW-0812">Transmembrane</keyword>
<dbReference type="InterPro" id="IPR007831">
    <property type="entry name" value="T2SS_GspE_N"/>
</dbReference>
<name>A0ABS6T0E4_9RHOB</name>
<comment type="subcellular location">
    <subcellularLocation>
        <location evidence="1">Membrane</location>
        <topology evidence="1">Multi-pass membrane protein</topology>
    </subcellularLocation>
</comment>
<gene>
    <name evidence="8" type="ORF">KJP28_07165</name>
</gene>
<keyword evidence="4 6" id="KW-1133">Transmembrane helix</keyword>
<dbReference type="EMBL" id="JAHUZE010000002">
    <property type="protein sequence ID" value="MBV7378703.1"/>
    <property type="molecule type" value="Genomic_DNA"/>
</dbReference>
<feature type="transmembrane region" description="Helical" evidence="6">
    <location>
        <begin position="209"/>
        <end position="228"/>
    </location>
</feature>
<evidence type="ECO:0000256" key="4">
    <source>
        <dbReference type="ARBA" id="ARBA00022989"/>
    </source>
</evidence>
<organism evidence="8 9">
    <name type="scientific">Maritimibacter dapengensis</name>
    <dbReference type="NCBI Taxonomy" id="2836868"/>
    <lineage>
        <taxon>Bacteria</taxon>
        <taxon>Pseudomonadati</taxon>
        <taxon>Pseudomonadota</taxon>
        <taxon>Alphaproteobacteria</taxon>
        <taxon>Rhodobacterales</taxon>
        <taxon>Roseobacteraceae</taxon>
        <taxon>Maritimibacter</taxon>
    </lineage>
</organism>
<feature type="domain" description="Type II secretion system protein GspE N-terminal" evidence="7">
    <location>
        <begin position="102"/>
        <end position="182"/>
    </location>
</feature>
<dbReference type="RefSeq" id="WP_218391887.1">
    <property type="nucleotide sequence ID" value="NZ_JAHUZE010000002.1"/>
</dbReference>
<feature type="region of interest" description="Disordered" evidence="5">
    <location>
        <begin position="13"/>
        <end position="36"/>
    </location>
</feature>
<evidence type="ECO:0000256" key="6">
    <source>
        <dbReference type="SAM" id="Phobius"/>
    </source>
</evidence>
<dbReference type="PANTHER" id="PTHR43867">
    <property type="entry name" value="CELLULOSE SYNTHASE CATALYTIC SUBUNIT A [UDP-FORMING]"/>
    <property type="match status" value="1"/>
</dbReference>
<keyword evidence="6" id="KW-0472">Membrane</keyword>
<sequence>MAEPELVDHCVETTEHPPDHGGSAPHVAAAPVQGERRNSPVATRLLGQTLVERGAISSEDLAEALSRQKREEARLGDILLANGMVTSGAFHAALAERHRTVVADLGRDPPDVRLVDELGVEFCIRHGVLPWKRVGGAIVLICSRPDEFGGIAPRLPDHFGHLRLAVAPEADIQASLISLRHRDLARRAETRVDAGESCRTWQTRVAGRIGLSIVLALATLFAISPVWGFALLTAWAVLTLLINSTIKLVAAAMFIRRGRSPDGKRSYDAEPPAHILPTVSILVPLYKEREIAGRLVKRLSVLDYPRALLDICLIVEEDDTLTQATLARSNLPPWMRQIIVPRGTVRTKPRAMNFALDFCRGSIIGIYDAEDAPDPDQIHRIVDRFHEAGPWVACLQGVLDFYNARTNWLSRCFTIEYATWFRIVLPGMERMGFAVPLGGTTVFFRRAALESLGGWDAHNVTEDADLGIRLARRGFRTELIGTVTKEEANCRWWPWVKQRSRWIKGYAMTYGVHMRSPWKLLEELGPWKFAGVQFLFLGTLSQFVLAPFLWSFWLVAFGLPHPLVAVMPGWMFIALGATFLASEVLTIATGILAVSGREHRFLRWWVPTMHLYFPLASVAAAKGLAEIVAKPFYWDKTQHGHADFIQDTLDAVTGPLKPADAAG</sequence>
<proteinExistence type="predicted"/>
<feature type="transmembrane region" description="Helical" evidence="6">
    <location>
        <begin position="234"/>
        <end position="255"/>
    </location>
</feature>
<dbReference type="Pfam" id="PF05157">
    <property type="entry name" value="MshEN"/>
    <property type="match status" value="1"/>
</dbReference>
<reference evidence="8 9" key="1">
    <citation type="submission" date="2021-05" db="EMBL/GenBank/DDBJ databases">
        <title>Culturable bacteria isolated from Daya Bay.</title>
        <authorList>
            <person name="Zheng W."/>
            <person name="Yu S."/>
            <person name="Huang Y."/>
        </authorList>
    </citation>
    <scope>NUCLEOTIDE SEQUENCE [LARGE SCALE GENOMIC DNA]</scope>
    <source>
        <strain evidence="8 9">DP4N28-5</strain>
    </source>
</reference>
<evidence type="ECO:0000256" key="1">
    <source>
        <dbReference type="ARBA" id="ARBA00004141"/>
    </source>
</evidence>
<evidence type="ECO:0000313" key="9">
    <source>
        <dbReference type="Proteomes" id="UP000756530"/>
    </source>
</evidence>
<evidence type="ECO:0000259" key="7">
    <source>
        <dbReference type="Pfam" id="PF05157"/>
    </source>
</evidence>
<dbReference type="PANTHER" id="PTHR43867:SF2">
    <property type="entry name" value="CELLULOSE SYNTHASE CATALYTIC SUBUNIT A [UDP-FORMING]"/>
    <property type="match status" value="1"/>
</dbReference>
<evidence type="ECO:0000313" key="8">
    <source>
        <dbReference type="EMBL" id="MBV7378703.1"/>
    </source>
</evidence>
<keyword evidence="3 8" id="KW-0808">Transferase</keyword>